<keyword evidence="6" id="KW-0804">Transcription</keyword>
<feature type="region of interest" description="Disordered" evidence="8">
    <location>
        <begin position="508"/>
        <end position="535"/>
    </location>
</feature>
<evidence type="ECO:0000256" key="7">
    <source>
        <dbReference type="ARBA" id="ARBA00023242"/>
    </source>
</evidence>
<keyword evidence="3" id="KW-0274">FAD</keyword>
<reference evidence="9" key="1">
    <citation type="submission" date="2019-05" db="EMBL/GenBank/DDBJ databases">
        <authorList>
            <person name="Piombo E."/>
        </authorList>
    </citation>
    <scope>NUCLEOTIDE SEQUENCE</scope>
    <source>
        <strain evidence="9">C2S</strain>
    </source>
</reference>
<dbReference type="GO" id="GO:0000435">
    <property type="term" value="P:positive regulation of transcription from RNA polymerase II promoter by galactose"/>
    <property type="evidence" value="ECO:0007669"/>
    <property type="project" value="TreeGrafter"/>
</dbReference>
<dbReference type="SMART" id="SM00066">
    <property type="entry name" value="GAL4"/>
    <property type="match status" value="1"/>
</dbReference>
<evidence type="ECO:0000256" key="3">
    <source>
        <dbReference type="ARBA" id="ARBA00022827"/>
    </source>
</evidence>
<dbReference type="InterPro" id="IPR051127">
    <property type="entry name" value="Fungal_SecMet_Regulators"/>
</dbReference>
<organism evidence="9 10">
    <name type="scientific">Fusarium fujikuroi</name>
    <name type="common">Bakanae and foot rot disease fungus</name>
    <name type="synonym">Gibberella fujikuroi</name>
    <dbReference type="NCBI Taxonomy" id="5127"/>
    <lineage>
        <taxon>Eukaryota</taxon>
        <taxon>Fungi</taxon>
        <taxon>Dikarya</taxon>
        <taxon>Ascomycota</taxon>
        <taxon>Pezizomycotina</taxon>
        <taxon>Sordariomycetes</taxon>
        <taxon>Hypocreomycetidae</taxon>
        <taxon>Hypocreales</taxon>
        <taxon>Nectriaceae</taxon>
        <taxon>Fusarium</taxon>
        <taxon>Fusarium fujikuroi species complex</taxon>
    </lineage>
</organism>
<sequence length="1146" mass="126722">MGNFRVCVVGGGLAGSLLANGLINNGVDTIVFERDEESLKREGYQIRLGDPALTGLASCLTESQLESIVQRLGRYSGSSKTAPSICNTKFQTILDLSALPTYSKSSAINRVVLRDLLLEPVVAKGKVKFGKQFSHYEIVENGTGGRESVKVNFKDGSSEYCDILVAADGSGSKINKQIGAKNIVDLKSHLSFLSKGNATKARLRQLPPRLLNGPILVFKNGISLYYALYLPASQQKRGNQRQDDNFDFDENQASFYWGLSVPRELCPFKDTYDIPDRRQFCLDIVRDWAPEYHVMLSAGAGDEDNITVTMLRASTKLPKNWRQRLQAQNGNNPEEGHPRVWLVGDAVHAMQPNRQVGFTIYMQESTNKAQRGMGGNQAMRDVADILPELLALNRAAEAGPPLSTKEIEVRCNAYEKKMIDRSFAWVAKSGGTTQPTSVGSRIFNTSCVTFTSPYKKNSYSMPTKRLSDNMRRRCAAACESCKRRKERCDGNLPCRRCAIRQIASECRYSTPKRRPSTSPRQSVRTDPRDPPEPLADMLLNYSIDLPLEQTASQPEDSFLDIGAPFPDTYRAAENDHQGSMHFGDAANECFLQQIRQLVSRILGPCAFVEQPIQYHTNHDPSCPVSVSDPPPKPSSLHAKQLVRWGIQATSHLLGALDESEVKSQIDAWLQQDEDAATLSSAICYLILANGALTCPGDEDATAEAYYTYAKYLTNSKSGQGPNLSAILCHNLIAFYQINSGRRDAAYHSIGVACRLACAMGIHKVNQSQHMSHADSAFRERLWKALRLFDTFASGSLGRPICTYETRNTKAEKGYSSAIDMAAILEAVLREVYGPSKVSRHFITSMTQEHRSWASRMTSGLKTDGLECAEPAQGYESVSTLASSNMRQSYYWSIMLLTRPLLLDRAASRAMRGGTSDSSYRDVQGTATPSHPDTALVYASADSAVRVVRLLQSFLARDDLPKRLPFPVHSAFTAALTLGVATFADLDHVFPLLSNLATAGQLLQRLEKHDNIARYYFQVVQQLQSACEEYVEQRNNRIVEKQSHLVGELFGRLQEKPHPPKHKRGRMDSEWAGEIATAQEVQTPSASLSTVSLTEDSALAVDLGNVGGDPHDLSLDLFQDSSLLDMSHIEDTSDVGSMVFSSLSWFQ</sequence>
<dbReference type="GO" id="GO:0000981">
    <property type="term" value="F:DNA-binding transcription factor activity, RNA polymerase II-specific"/>
    <property type="evidence" value="ECO:0007669"/>
    <property type="project" value="InterPro"/>
</dbReference>
<evidence type="ECO:0000256" key="2">
    <source>
        <dbReference type="ARBA" id="ARBA00022723"/>
    </source>
</evidence>
<dbReference type="CDD" id="cd12148">
    <property type="entry name" value="fungal_TF_MHR"/>
    <property type="match status" value="1"/>
</dbReference>
<dbReference type="SMART" id="SM00906">
    <property type="entry name" value="Fungal_trans"/>
    <property type="match status" value="1"/>
</dbReference>
<dbReference type="InterPro" id="IPR007219">
    <property type="entry name" value="XnlR_reg_dom"/>
</dbReference>
<evidence type="ECO:0000256" key="4">
    <source>
        <dbReference type="ARBA" id="ARBA00023002"/>
    </source>
</evidence>
<evidence type="ECO:0000313" key="10">
    <source>
        <dbReference type="Proteomes" id="UP000760494"/>
    </source>
</evidence>
<evidence type="ECO:0000256" key="5">
    <source>
        <dbReference type="ARBA" id="ARBA00023015"/>
    </source>
</evidence>
<keyword evidence="4" id="KW-0560">Oxidoreductase</keyword>
<dbReference type="Proteomes" id="UP000760494">
    <property type="component" value="Unassembled WGS sequence"/>
</dbReference>
<evidence type="ECO:0000256" key="1">
    <source>
        <dbReference type="ARBA" id="ARBA00022630"/>
    </source>
</evidence>
<accession>A0A5Q3ELI7</accession>
<dbReference type="CDD" id="cd00067">
    <property type="entry name" value="GAL4"/>
    <property type="match status" value="1"/>
</dbReference>
<dbReference type="PRINTS" id="PR00420">
    <property type="entry name" value="RNGMNOXGNASE"/>
</dbReference>
<dbReference type="Gene3D" id="4.10.240.10">
    <property type="entry name" value="Zn(2)-C6 fungal-type DNA-binding domain"/>
    <property type="match status" value="1"/>
</dbReference>
<gene>
    <name evidence="9" type="ORF">C2S_521</name>
</gene>
<dbReference type="Pfam" id="PF00172">
    <property type="entry name" value="Zn_clus"/>
    <property type="match status" value="1"/>
</dbReference>
<keyword evidence="2" id="KW-0479">Metal-binding</keyword>
<dbReference type="GO" id="GO:0008270">
    <property type="term" value="F:zinc ion binding"/>
    <property type="evidence" value="ECO:0007669"/>
    <property type="project" value="InterPro"/>
</dbReference>
<comment type="caution">
    <text evidence="9">The sequence shown here is derived from an EMBL/GenBank/DDBJ whole genome shotgun (WGS) entry which is preliminary data.</text>
</comment>
<dbReference type="PROSITE" id="PS00463">
    <property type="entry name" value="ZN2_CY6_FUNGAL_1"/>
    <property type="match status" value="1"/>
</dbReference>
<name>A0A5Q3ELI7_FUSFU</name>
<dbReference type="Gene3D" id="3.50.50.60">
    <property type="entry name" value="FAD/NAD(P)-binding domain"/>
    <property type="match status" value="1"/>
</dbReference>
<proteinExistence type="predicted"/>
<dbReference type="PANTHER" id="PTHR47424:SF9">
    <property type="entry name" value="TAH-2"/>
    <property type="match status" value="1"/>
</dbReference>
<protein>
    <submittedName>
        <fullName evidence="9">Uncharacterized protein</fullName>
    </submittedName>
</protein>
<dbReference type="GO" id="GO:0006351">
    <property type="term" value="P:DNA-templated transcription"/>
    <property type="evidence" value="ECO:0007669"/>
    <property type="project" value="InterPro"/>
</dbReference>
<dbReference type="InterPro" id="IPR002938">
    <property type="entry name" value="FAD-bd"/>
</dbReference>
<evidence type="ECO:0000313" key="9">
    <source>
        <dbReference type="EMBL" id="VTT63535.1"/>
    </source>
</evidence>
<dbReference type="GO" id="GO:0071949">
    <property type="term" value="F:FAD binding"/>
    <property type="evidence" value="ECO:0007669"/>
    <property type="project" value="InterPro"/>
</dbReference>
<keyword evidence="7" id="KW-0539">Nucleus</keyword>
<dbReference type="GO" id="GO:0000978">
    <property type="term" value="F:RNA polymerase II cis-regulatory region sequence-specific DNA binding"/>
    <property type="evidence" value="ECO:0007669"/>
    <property type="project" value="TreeGrafter"/>
</dbReference>
<dbReference type="SUPFAM" id="SSF57701">
    <property type="entry name" value="Zn2/Cys6 DNA-binding domain"/>
    <property type="match status" value="1"/>
</dbReference>
<dbReference type="InterPro" id="IPR036188">
    <property type="entry name" value="FAD/NAD-bd_sf"/>
</dbReference>
<keyword evidence="1" id="KW-0285">Flavoprotein</keyword>
<evidence type="ECO:0000256" key="8">
    <source>
        <dbReference type="SAM" id="MobiDB-lite"/>
    </source>
</evidence>
<dbReference type="Pfam" id="PF01494">
    <property type="entry name" value="FAD_binding_3"/>
    <property type="match status" value="1"/>
</dbReference>
<dbReference type="PANTHER" id="PTHR47424">
    <property type="entry name" value="REGULATORY PROTEIN GAL4"/>
    <property type="match status" value="1"/>
</dbReference>
<dbReference type="SUPFAM" id="SSF51905">
    <property type="entry name" value="FAD/NAD(P)-binding domain"/>
    <property type="match status" value="1"/>
</dbReference>
<dbReference type="AlphaFoldDB" id="A0A5Q3ELI7"/>
<dbReference type="GO" id="GO:0005634">
    <property type="term" value="C:nucleus"/>
    <property type="evidence" value="ECO:0007669"/>
    <property type="project" value="TreeGrafter"/>
</dbReference>
<dbReference type="InterPro" id="IPR001138">
    <property type="entry name" value="Zn2Cys6_DnaBD"/>
</dbReference>
<keyword evidence="5" id="KW-0805">Transcription regulation</keyword>
<dbReference type="GO" id="GO:0016491">
    <property type="term" value="F:oxidoreductase activity"/>
    <property type="evidence" value="ECO:0007669"/>
    <property type="project" value="UniProtKB-KW"/>
</dbReference>
<dbReference type="EMBL" id="CABFJX010000112">
    <property type="protein sequence ID" value="VTT63535.1"/>
    <property type="molecule type" value="Genomic_DNA"/>
</dbReference>
<evidence type="ECO:0000256" key="6">
    <source>
        <dbReference type="ARBA" id="ARBA00023163"/>
    </source>
</evidence>
<dbReference type="Pfam" id="PF04082">
    <property type="entry name" value="Fungal_trans"/>
    <property type="match status" value="1"/>
</dbReference>
<dbReference type="InterPro" id="IPR036864">
    <property type="entry name" value="Zn2-C6_fun-type_DNA-bd_sf"/>
</dbReference>
<dbReference type="PROSITE" id="PS50048">
    <property type="entry name" value="ZN2_CY6_FUNGAL_2"/>
    <property type="match status" value="1"/>
</dbReference>